<organism evidence="1 2">
    <name type="scientific">Laceyella sediminis</name>
    <dbReference type="NCBI Taxonomy" id="573074"/>
    <lineage>
        <taxon>Bacteria</taxon>
        <taxon>Bacillati</taxon>
        <taxon>Bacillota</taxon>
        <taxon>Bacilli</taxon>
        <taxon>Bacillales</taxon>
        <taxon>Thermoactinomycetaceae</taxon>
        <taxon>Laceyella</taxon>
    </lineage>
</organism>
<gene>
    <name evidence="1" type="ORF">CLV36_101567</name>
</gene>
<evidence type="ECO:0008006" key="3">
    <source>
        <dbReference type="Google" id="ProtNLM"/>
    </source>
</evidence>
<protein>
    <recommendedName>
        <fullName evidence="3">EH signature protein</fullName>
    </recommendedName>
</protein>
<evidence type="ECO:0000313" key="1">
    <source>
        <dbReference type="EMBL" id="PRZ17452.1"/>
    </source>
</evidence>
<sequence>MLANHAGSWFKRSRDHNNLLHGSISHVEMIIHMSDDVVKISGLTHAEFFKRPSNQWFLACLYLAEGLLESVKQTHIEEETNSYITHCESDLKKLYMDLNIVIQNLNNLLPSISNKPMIRRQIVRLYREKFKDFSKIGTKNLNYIMELLKDNLMEEPDNEKNIYLWFQVARHHPNVTLDDAIEYLSAWSSRTNQVQALYYYYVLMVLKGMEGYEFEKSRAKRLIEACAKEAEKSPYKTFCFEWFGIGEGLQSLVHHRMIDEAGGNQLRTVRGIVTEYKHPGNGKIEVNGFEVFFKPGQAKGITKDSLNKEVELQFGFSYDGLRAKSKSVRALDYLEENMPADDKKTAHKKTQQAQEETAFELAYKIKGKAAIRWLFLSR</sequence>
<dbReference type="Proteomes" id="UP000238836">
    <property type="component" value="Unassembled WGS sequence"/>
</dbReference>
<proteinExistence type="predicted"/>
<keyword evidence="2" id="KW-1185">Reference proteome</keyword>
<reference evidence="1 2" key="1">
    <citation type="submission" date="2018-03" db="EMBL/GenBank/DDBJ databases">
        <title>Genomic Encyclopedia of Archaeal and Bacterial Type Strains, Phase II (KMG-II): from individual species to whole genera.</title>
        <authorList>
            <person name="Goeker M."/>
        </authorList>
    </citation>
    <scope>NUCLEOTIDE SEQUENCE [LARGE SCALE GENOMIC DNA]</scope>
    <source>
        <strain evidence="1 2">RHA1</strain>
    </source>
</reference>
<comment type="caution">
    <text evidence="1">The sequence shown here is derived from an EMBL/GenBank/DDBJ whole genome shotgun (WGS) entry which is preliminary data.</text>
</comment>
<name>A0ABX5EUM5_9BACL</name>
<dbReference type="EMBL" id="PVTZ01000001">
    <property type="protein sequence ID" value="PRZ17452.1"/>
    <property type="molecule type" value="Genomic_DNA"/>
</dbReference>
<evidence type="ECO:0000313" key="2">
    <source>
        <dbReference type="Proteomes" id="UP000238836"/>
    </source>
</evidence>
<accession>A0ABX5EUM5</accession>